<gene>
    <name evidence="6" type="ORF">EDD28_0124</name>
</gene>
<dbReference type="InterPro" id="IPR050109">
    <property type="entry name" value="HTH-type_TetR-like_transc_reg"/>
</dbReference>
<dbReference type="PANTHER" id="PTHR30055">
    <property type="entry name" value="HTH-TYPE TRANSCRIPTIONAL REGULATOR RUTR"/>
    <property type="match status" value="1"/>
</dbReference>
<dbReference type="PANTHER" id="PTHR30055:SF238">
    <property type="entry name" value="MYCOFACTOCIN BIOSYNTHESIS TRANSCRIPTIONAL REGULATOR MFTR-RELATED"/>
    <property type="match status" value="1"/>
</dbReference>
<name>A0A3N2D707_9MICO</name>
<evidence type="ECO:0000256" key="2">
    <source>
        <dbReference type="ARBA" id="ARBA00023125"/>
    </source>
</evidence>
<dbReference type="Proteomes" id="UP000275356">
    <property type="component" value="Unassembled WGS sequence"/>
</dbReference>
<evidence type="ECO:0000256" key="3">
    <source>
        <dbReference type="ARBA" id="ARBA00023163"/>
    </source>
</evidence>
<dbReference type="InterPro" id="IPR001647">
    <property type="entry name" value="HTH_TetR"/>
</dbReference>
<evidence type="ECO:0000259" key="5">
    <source>
        <dbReference type="PROSITE" id="PS50977"/>
    </source>
</evidence>
<dbReference type="OrthoDB" id="956698at2"/>
<reference evidence="6 7" key="1">
    <citation type="submission" date="2018-11" db="EMBL/GenBank/DDBJ databases">
        <title>Sequencing the genomes of 1000 actinobacteria strains.</title>
        <authorList>
            <person name="Klenk H.-P."/>
        </authorList>
    </citation>
    <scope>NUCLEOTIDE SEQUENCE [LARGE SCALE GENOMIC DNA]</scope>
    <source>
        <strain evidence="6 7">DSM 13521</strain>
    </source>
</reference>
<feature type="domain" description="HTH tetR-type" evidence="5">
    <location>
        <begin position="12"/>
        <end position="72"/>
    </location>
</feature>
<accession>A0A3N2D707</accession>
<dbReference type="PRINTS" id="PR00455">
    <property type="entry name" value="HTHTETR"/>
</dbReference>
<feature type="DNA-binding region" description="H-T-H motif" evidence="4">
    <location>
        <begin position="35"/>
        <end position="54"/>
    </location>
</feature>
<evidence type="ECO:0000313" key="7">
    <source>
        <dbReference type="Proteomes" id="UP000275356"/>
    </source>
</evidence>
<organism evidence="6 7">
    <name type="scientific">Salana multivorans</name>
    <dbReference type="NCBI Taxonomy" id="120377"/>
    <lineage>
        <taxon>Bacteria</taxon>
        <taxon>Bacillati</taxon>
        <taxon>Actinomycetota</taxon>
        <taxon>Actinomycetes</taxon>
        <taxon>Micrococcales</taxon>
        <taxon>Beutenbergiaceae</taxon>
        <taxon>Salana</taxon>
    </lineage>
</organism>
<keyword evidence="2 4" id="KW-0238">DNA-binding</keyword>
<evidence type="ECO:0000313" key="6">
    <source>
        <dbReference type="EMBL" id="ROR95566.1"/>
    </source>
</evidence>
<dbReference type="GO" id="GO:0003700">
    <property type="term" value="F:DNA-binding transcription factor activity"/>
    <property type="evidence" value="ECO:0007669"/>
    <property type="project" value="TreeGrafter"/>
</dbReference>
<dbReference type="EMBL" id="RKHQ01000001">
    <property type="protein sequence ID" value="ROR95566.1"/>
    <property type="molecule type" value="Genomic_DNA"/>
</dbReference>
<dbReference type="SUPFAM" id="SSF46689">
    <property type="entry name" value="Homeodomain-like"/>
    <property type="match status" value="1"/>
</dbReference>
<dbReference type="PROSITE" id="PS50977">
    <property type="entry name" value="HTH_TETR_2"/>
    <property type="match status" value="1"/>
</dbReference>
<keyword evidence="7" id="KW-1185">Reference proteome</keyword>
<comment type="caution">
    <text evidence="6">The sequence shown here is derived from an EMBL/GenBank/DDBJ whole genome shotgun (WGS) entry which is preliminary data.</text>
</comment>
<protein>
    <submittedName>
        <fullName evidence="6">TetR family transcriptional regulator</fullName>
    </submittedName>
</protein>
<dbReference type="GO" id="GO:0000976">
    <property type="term" value="F:transcription cis-regulatory region binding"/>
    <property type="evidence" value="ECO:0007669"/>
    <property type="project" value="TreeGrafter"/>
</dbReference>
<evidence type="ECO:0000256" key="1">
    <source>
        <dbReference type="ARBA" id="ARBA00023015"/>
    </source>
</evidence>
<dbReference type="Pfam" id="PF00440">
    <property type="entry name" value="TetR_N"/>
    <property type="match status" value="1"/>
</dbReference>
<dbReference type="AlphaFoldDB" id="A0A3N2D707"/>
<keyword evidence="3" id="KW-0804">Transcription</keyword>
<dbReference type="Gene3D" id="1.10.357.10">
    <property type="entry name" value="Tetracycline Repressor, domain 2"/>
    <property type="match status" value="1"/>
</dbReference>
<keyword evidence="1" id="KW-0805">Transcription regulation</keyword>
<sequence length="225" mass="23419">MDTPRRAGRPRAASREILEEAACELFLEQGYDATSVADITSRAGVSRSTFFNYVESKSDLLWARFDDGVERLRATLARLREEVADGGVGHDVGIGGDVATGGDVESREAQARAALATLAADLPPENVALAYTQAGAMGLGEDLRLAEARRLVAVRDALAVHLRTAVSDQLAAQVRATALAGALLAAVREWSLAGVGRPALPAVLARALDCLGPGAATGLDAGTRC</sequence>
<dbReference type="RefSeq" id="WP_123737862.1">
    <property type="nucleotide sequence ID" value="NZ_RKHQ01000001.1"/>
</dbReference>
<dbReference type="InterPro" id="IPR009057">
    <property type="entry name" value="Homeodomain-like_sf"/>
</dbReference>
<evidence type="ECO:0000256" key="4">
    <source>
        <dbReference type="PROSITE-ProRule" id="PRU00335"/>
    </source>
</evidence>
<proteinExistence type="predicted"/>